<dbReference type="EMBL" id="JAVRRL010000002">
    <property type="protein sequence ID" value="KAK5118435.1"/>
    <property type="molecule type" value="Genomic_DNA"/>
</dbReference>
<dbReference type="Gene3D" id="3.40.50.720">
    <property type="entry name" value="NAD(P)-binding Rossmann-like Domain"/>
    <property type="match status" value="1"/>
</dbReference>
<dbReference type="GO" id="GO:0005829">
    <property type="term" value="C:cytosol"/>
    <property type="evidence" value="ECO:0007669"/>
    <property type="project" value="TreeGrafter"/>
</dbReference>
<dbReference type="PROSITE" id="PS50235">
    <property type="entry name" value="USP_3"/>
    <property type="match status" value="1"/>
</dbReference>
<dbReference type="PANTHER" id="PTHR24006">
    <property type="entry name" value="UBIQUITIN CARBOXYL-TERMINAL HYDROLASE"/>
    <property type="match status" value="1"/>
</dbReference>
<dbReference type="PANTHER" id="PTHR24006:SF827">
    <property type="entry name" value="UBIQUITIN CARBOXYL-TERMINAL HYDROLASE 34"/>
    <property type="match status" value="1"/>
</dbReference>
<organism evidence="3 4">
    <name type="scientific">Meristemomyces frigidus</name>
    <dbReference type="NCBI Taxonomy" id="1508187"/>
    <lineage>
        <taxon>Eukaryota</taxon>
        <taxon>Fungi</taxon>
        <taxon>Dikarya</taxon>
        <taxon>Ascomycota</taxon>
        <taxon>Pezizomycotina</taxon>
        <taxon>Dothideomycetes</taxon>
        <taxon>Dothideomycetidae</taxon>
        <taxon>Mycosphaerellales</taxon>
        <taxon>Teratosphaeriaceae</taxon>
        <taxon>Meristemomyces</taxon>
    </lineage>
</organism>
<dbReference type="InterPro" id="IPR001394">
    <property type="entry name" value="Peptidase_C19_UCH"/>
</dbReference>
<proteinExistence type="predicted"/>
<dbReference type="Pfam" id="PF00106">
    <property type="entry name" value="adh_short"/>
    <property type="match status" value="1"/>
</dbReference>
<dbReference type="InterPro" id="IPR038765">
    <property type="entry name" value="Papain-like_cys_pep_sf"/>
</dbReference>
<gene>
    <name evidence="3" type="ORF">LTR62_002949</name>
</gene>
<reference evidence="3" key="1">
    <citation type="submission" date="2023-08" db="EMBL/GenBank/DDBJ databases">
        <title>Black Yeasts Isolated from many extreme environments.</title>
        <authorList>
            <person name="Coleine C."/>
            <person name="Stajich J.E."/>
            <person name="Selbmann L."/>
        </authorList>
    </citation>
    <scope>NUCLEOTIDE SEQUENCE</scope>
    <source>
        <strain evidence="3">CCFEE 5401</strain>
    </source>
</reference>
<sequence length="2523" mass="281829">MDPTYSPRHHDIDGNARKRAKLSPDSDDVSIIAYEPEDVTPGPAIVIDADGYSDMADSHHDSPSASSASIFVIVLLSQYRRRLSETQFSLDSSDANVLLAYLEKHTDATSSALLDHFSHRPQEPIHGVLALINDVIRPSIREKHPGGLPKEFHRFVADTGADAIEACAVELDHDPAGCYSLYQKYVQGEHDQLLTHDLDNVAGLEEVCDGGPAIRSALLASAYRLQADMEYILSSIMNVRQTGINLMCAHLLGIFRDFVLQDDVTDWRHPVSRYAVRFLKENHMVEYIFGPESHADIIANSHNIIAFLAAASSLDDDELDAMWKTCTTSVEADFVKASFACLQHACNHLGLKSLEHLALHFTDTPVEQLLDNSAAQCLERIFIRVHENLKYKHVDDREDDQLSICCTAMAILQRLQSAHDATVMLQRLAHAQIEIARYYPSRVRLRIYDFCLPPLLERTADATTSATVLAILLRSTKTPEEAGAVLRKFPLDAAVAEFKHFVEDAGSRPDLHDYGLGLCTRIGVVVLLHDFAAEEDVDQHADALFDLMLGEAAPNNHFRNIAWRELINHVQAEDKCSPCAERLLCRYVGTTLPVMPAEYATPVMIEIMTEALKSEIRATLASNPEADPLGRPLWKALVRFAVHAPANDATKAAADAVCKLLFYWPLQSDDRATPARCHKRFVEDFVDWLCVTYMNDPNPDDPERSMGFQQAINVLTLVLKCSRRTQPTAQLVAPMNSVPLPGTDSTPNAKMLCFTVQMCSTQTHPTITSVRARPDNTLQELVDALPEKSGVTGKKIIIAGMPFDLRTSGKRTLSEIGVRSSGSILIYPTYSFDTTLENVLTELGPVEETMCRRSDRLEAFLDCSTNFAFCAYQFLEQLLPAASTRARICSADATHEELFPPGRPMRAAHSATVLSGTLRAYAQLGVADGEFITRSTRLLAAYVIDPVREDDASALGQLSTVLVEFLQGQCGRGLILLRPIVNADLVAERPKTMATSSYFVDANAFSTRMSDLLLRLLQRASSTQTSLARVYCPDLVLTLYKAVLLASSVDEAVWTTFALQPGFADLHASLWLHENVVVSRRSIGDADNFCHGEGVPKSASDDYWRAVADIIPLALRKDVPKAIFFDFAAKVLRNNDALPVAEDKLREFSATLMKIISTYRHTECPEYPVADEATLGLLKLLSNAIIVLKSLKKPLGLGSIGAKLLESHLLPALQPDAAPLLSEGSRATAYDIVIATCESPSDYAKLASIAETATHCLNDNVNDAYPSRDQWNRAHDVSAGLTNLSMTCYMNALLQQLYANVSFRKFVIDVPVEDPTKQQLFSVLQELFALMQDSSLLWISTQKLAAVLGTNAGQQEDVHYFYARLLTVLDEELPDEESKKRLSSFFTGKIISQIKGECGHVSSQTEEFTDVSITVKNKATLEDGLSTYVQGEPMQGANKYRCTSCSGDEGGRLVNAMKRTCLEQTPDNVTCCLKRFTFESIDTQQAKVNDRFEFPVMLDLARYQRKNLDAVHIRPEPDMFDLVGVVVHQGSLDFGHYWSYVRLRNAAEPAAWMRIEDNTARRCDSMNQVLAECYGGLYTPKGTERTDNAYMLFYQRRTRRLADLKLLIHSRISLTLLPDMLPRIATPARISDGVHAHTAWRWRASQLCSQQFANFVEWLIRGSWTHHLSRTAFAEEVKLETPTKADCHDRRQLLTDVTKLTARYVLRVLLRDFDSAPKTASLISTLEKRDVPNGWRDPFVEKLLGYMADDNEFLAAIWASRRPYFRREMSRFLATHLKRWNADNLNALPRELVPVVSKITQAHESVNLDHIYSVWAEWFDFLSTGQLTRASFEGGVWNRVFEILYIAANAPEVRDQYPNILMVMKKGALDLTPLYSFLFTFLDRHGDLVYSGDTDKDYRGPDGLVRLSRRNIELLYRNNPAADDQNCNWWLLDIALQHVDIPPDTVLVEYAPGKLYGLLVKNAPNGLDMRLIDALIDRFAIEQYKLLPLLAIMLNYCRALGNQCRRLLKIISKDLNDWRDPYGPQILRFGHEVIKIARAAAIEAMGEWLPHFLMCNKKSLREGAWELLVEHMFVEPLPLIRETAPRLILSRVLATHFVPFLRTSYHTGARRMTLVTVFRVMRRTSLWLAQLHEEMRQHLEREEEEEVLPQVLNEILVVEYEESKSIRIRIDEVLEELKDWSMLATAVTDGEVQEVEEAVNLPLLDEGVVSGLPGVDYSEDEMLNSGNDSDGEPFLPEVDEDSGTVIVTGANRGIGHAICTLILQRPDLGPLRLYAASRAGQKLNLIPTKPQEQQILYPKLDIADSGSIAAFADEVQRQGKEDGGVVDVLINNAGVNLDNEYGFENARRTLEVNYRGTLEMCQTFLPLLSPTGRIVNLSSVASSLKPYSSQIQARFRNPRNSLGDLDRLATEYLSTVQNGEEEKAGFGPPGRSYSVSKGLVNGFTALLARQAGEGQSINCCCPGWIATDMGRLVGSKTVQPPKTAEEGARIPVRLAFGDMGGVTGRYWANGSIRGKGEGEVQEW</sequence>
<dbReference type="InterPro" id="IPR018200">
    <property type="entry name" value="USP_CS"/>
</dbReference>
<dbReference type="InterPro" id="IPR028889">
    <property type="entry name" value="USP"/>
</dbReference>
<protein>
    <recommendedName>
        <fullName evidence="2">USP domain-containing protein</fullName>
    </recommendedName>
</protein>
<feature type="domain" description="USP" evidence="2">
    <location>
        <begin position="1279"/>
        <end position="1597"/>
    </location>
</feature>
<evidence type="ECO:0000256" key="1">
    <source>
        <dbReference type="SAM" id="MobiDB-lite"/>
    </source>
</evidence>
<dbReference type="Proteomes" id="UP001310890">
    <property type="component" value="Unassembled WGS sequence"/>
</dbReference>
<dbReference type="PROSITE" id="PS00973">
    <property type="entry name" value="USP_2"/>
    <property type="match status" value="1"/>
</dbReference>
<accession>A0AAN7TQ22</accession>
<name>A0AAN7TQ22_9PEZI</name>
<evidence type="ECO:0000313" key="4">
    <source>
        <dbReference type="Proteomes" id="UP001310890"/>
    </source>
</evidence>
<dbReference type="SUPFAM" id="SSF54001">
    <property type="entry name" value="Cysteine proteinases"/>
    <property type="match status" value="1"/>
</dbReference>
<dbReference type="Pfam" id="PF00443">
    <property type="entry name" value="UCH"/>
    <property type="match status" value="1"/>
</dbReference>
<dbReference type="GO" id="GO:0016579">
    <property type="term" value="P:protein deubiquitination"/>
    <property type="evidence" value="ECO:0007669"/>
    <property type="project" value="InterPro"/>
</dbReference>
<dbReference type="GO" id="GO:0005634">
    <property type="term" value="C:nucleus"/>
    <property type="evidence" value="ECO:0007669"/>
    <property type="project" value="TreeGrafter"/>
</dbReference>
<dbReference type="InterPro" id="IPR002347">
    <property type="entry name" value="SDR_fam"/>
</dbReference>
<dbReference type="InterPro" id="IPR036291">
    <property type="entry name" value="NAD(P)-bd_dom_sf"/>
</dbReference>
<dbReference type="SUPFAM" id="SSF51735">
    <property type="entry name" value="NAD(P)-binding Rossmann-fold domains"/>
    <property type="match status" value="1"/>
</dbReference>
<comment type="caution">
    <text evidence="3">The sequence shown here is derived from an EMBL/GenBank/DDBJ whole genome shotgun (WGS) entry which is preliminary data.</text>
</comment>
<dbReference type="InterPro" id="IPR050164">
    <property type="entry name" value="Peptidase_C19"/>
</dbReference>
<dbReference type="PRINTS" id="PR00081">
    <property type="entry name" value="GDHRDH"/>
</dbReference>
<evidence type="ECO:0000313" key="3">
    <source>
        <dbReference type="EMBL" id="KAK5118435.1"/>
    </source>
</evidence>
<feature type="region of interest" description="Disordered" evidence="1">
    <location>
        <begin position="1"/>
        <end position="24"/>
    </location>
</feature>
<dbReference type="GO" id="GO:0004843">
    <property type="term" value="F:cysteine-type deubiquitinase activity"/>
    <property type="evidence" value="ECO:0007669"/>
    <property type="project" value="InterPro"/>
</dbReference>
<dbReference type="PRINTS" id="PR00080">
    <property type="entry name" value="SDRFAMILY"/>
</dbReference>
<evidence type="ECO:0000259" key="2">
    <source>
        <dbReference type="PROSITE" id="PS50235"/>
    </source>
</evidence>
<dbReference type="Gene3D" id="3.90.70.10">
    <property type="entry name" value="Cysteine proteinases"/>
    <property type="match status" value="1"/>
</dbReference>